<gene>
    <name evidence="1" type="ORF">METZ01_LOCUS415255</name>
</gene>
<name>A0A382WWN7_9ZZZZ</name>
<protein>
    <submittedName>
        <fullName evidence="1">Uncharacterized protein</fullName>
    </submittedName>
</protein>
<dbReference type="AlphaFoldDB" id="A0A382WWN7"/>
<organism evidence="1">
    <name type="scientific">marine metagenome</name>
    <dbReference type="NCBI Taxonomy" id="408172"/>
    <lineage>
        <taxon>unclassified sequences</taxon>
        <taxon>metagenomes</taxon>
        <taxon>ecological metagenomes</taxon>
    </lineage>
</organism>
<sequence length="36" mass="4264">VSKNAQKAEYQKQTTNRLESQFNMLKKLELDTNAHR</sequence>
<accession>A0A382WWN7</accession>
<proteinExistence type="predicted"/>
<feature type="non-terminal residue" evidence="1">
    <location>
        <position position="1"/>
    </location>
</feature>
<evidence type="ECO:0000313" key="1">
    <source>
        <dbReference type="EMBL" id="SVD62401.1"/>
    </source>
</evidence>
<feature type="non-terminal residue" evidence="1">
    <location>
        <position position="36"/>
    </location>
</feature>
<dbReference type="EMBL" id="UINC01162578">
    <property type="protein sequence ID" value="SVD62401.1"/>
    <property type="molecule type" value="Genomic_DNA"/>
</dbReference>
<reference evidence="1" key="1">
    <citation type="submission" date="2018-05" db="EMBL/GenBank/DDBJ databases">
        <authorList>
            <person name="Lanie J.A."/>
            <person name="Ng W.-L."/>
            <person name="Kazmierczak K.M."/>
            <person name="Andrzejewski T.M."/>
            <person name="Davidsen T.M."/>
            <person name="Wayne K.J."/>
            <person name="Tettelin H."/>
            <person name="Glass J.I."/>
            <person name="Rusch D."/>
            <person name="Podicherti R."/>
            <person name="Tsui H.-C.T."/>
            <person name="Winkler M.E."/>
        </authorList>
    </citation>
    <scope>NUCLEOTIDE SEQUENCE</scope>
</reference>